<comment type="caution">
    <text evidence="1">The sequence shown here is derived from an EMBL/GenBank/DDBJ whole genome shotgun (WGS) entry which is preliminary data.</text>
</comment>
<reference evidence="1 2" key="1">
    <citation type="submission" date="2019-07" db="EMBL/GenBank/DDBJ databases">
        <title>Deep subsurface shale carbon reservoir microbial communities from Ohio and West Virginia, USA.</title>
        <authorList>
            <person name="Wrighton K."/>
        </authorList>
    </citation>
    <scope>NUCLEOTIDE SEQUENCE [LARGE SCALE GENOMIC DNA]</scope>
    <source>
        <strain evidence="1 2">NP_8Ht</strain>
    </source>
</reference>
<evidence type="ECO:0000313" key="1">
    <source>
        <dbReference type="EMBL" id="TYP62529.1"/>
    </source>
</evidence>
<dbReference type="AlphaFoldDB" id="A0A5S5B6C3"/>
<gene>
    <name evidence="1" type="ORF">A9A72_1241287</name>
</gene>
<name>A0A5S5B6C3_STUST</name>
<accession>A0A5S5B6C3</accession>
<dbReference type="Proteomes" id="UP000324282">
    <property type="component" value="Unassembled WGS sequence"/>
</dbReference>
<protein>
    <submittedName>
        <fullName evidence="1">Uncharacterized protein</fullName>
    </submittedName>
</protein>
<organism evidence="1 2">
    <name type="scientific">Stutzerimonas stutzeri</name>
    <name type="common">Pseudomonas stutzeri</name>
    <dbReference type="NCBI Taxonomy" id="316"/>
    <lineage>
        <taxon>Bacteria</taxon>
        <taxon>Pseudomonadati</taxon>
        <taxon>Pseudomonadota</taxon>
        <taxon>Gammaproteobacteria</taxon>
        <taxon>Pseudomonadales</taxon>
        <taxon>Pseudomonadaceae</taxon>
        <taxon>Stutzerimonas</taxon>
    </lineage>
</organism>
<evidence type="ECO:0000313" key="2">
    <source>
        <dbReference type="Proteomes" id="UP000324282"/>
    </source>
</evidence>
<sequence>MINTSLMDKVWTTSAPLDIPGLCLPARAQGFTLENSLIASRLQKLQ</sequence>
<proteinExistence type="predicted"/>
<dbReference type="EMBL" id="VNHQ01000014">
    <property type="protein sequence ID" value="TYP62529.1"/>
    <property type="molecule type" value="Genomic_DNA"/>
</dbReference>